<evidence type="ECO:0000256" key="1">
    <source>
        <dbReference type="ARBA" id="ARBA00001913"/>
    </source>
</evidence>
<dbReference type="Proteomes" id="UP000887561">
    <property type="component" value="Unplaced"/>
</dbReference>
<dbReference type="InterPro" id="IPR017850">
    <property type="entry name" value="Alkaline_phosphatase_core_sf"/>
</dbReference>
<sequence>MADWLSNKNVFNNEEGDNIEEQPSNPSSNSFIEDFIKPIIGPIRSAAVPSRPNILVLMVDDLGYGDLQSYGNPTQEWTPVDDLMAEGVRFTNAYAADSMCSPSRAGFMTGRLPIRLGIVGGNRVFLVTDTGGLPRDEPTMAEMLKLNGYQTGMVGKWHLGINAFNHSDGTYLPGRRGFDFVGLNLPFTNNWECDETKDYFTSGPNPLKCFLYSGDKKSAYLSDDSFDADNDEYYTPKRKTDGINIWPELLGFSATSSNENQKTTTNDVRTHMHGLALKGLPPLSERRPIFFYCNKNLMAIRWGNYKVHYMTSPIFKNFTKDPNLEEFCPDGKPRADWYVSQTCPESQLIRHDPPLVHDLYRDPYELYPLVDTGDKGVVARVLAKVGRILVEHLDSIVDVPPQLGHFSKAVNPFSVTFKKIFSGKLFLSERKLETFQSDIISARID</sequence>
<dbReference type="GO" id="GO:0016787">
    <property type="term" value="F:hydrolase activity"/>
    <property type="evidence" value="ECO:0007669"/>
    <property type="project" value="UniProtKB-KW"/>
</dbReference>
<dbReference type="Pfam" id="PF00884">
    <property type="entry name" value="Sulfatase"/>
    <property type="match status" value="1"/>
</dbReference>
<evidence type="ECO:0000256" key="3">
    <source>
        <dbReference type="ARBA" id="ARBA00022801"/>
    </source>
</evidence>
<dbReference type="InterPro" id="IPR000917">
    <property type="entry name" value="Sulfatase_N"/>
</dbReference>
<evidence type="ECO:0000313" key="6">
    <source>
        <dbReference type="WBParaSite" id="scaffold1649_cov198.g3429"/>
    </source>
</evidence>
<reference evidence="6" key="1">
    <citation type="submission" date="2022-11" db="UniProtKB">
        <authorList>
            <consortium name="WormBaseParasite"/>
        </authorList>
    </citation>
    <scope>IDENTIFICATION</scope>
</reference>
<dbReference type="Gene3D" id="3.30.1120.10">
    <property type="match status" value="1"/>
</dbReference>
<dbReference type="AlphaFoldDB" id="A0A915LR81"/>
<evidence type="ECO:0000313" key="5">
    <source>
        <dbReference type="Proteomes" id="UP000887561"/>
    </source>
</evidence>
<protein>
    <submittedName>
        <fullName evidence="6">Sulfatase N-terminal domain-containing protein</fullName>
    </submittedName>
</protein>
<dbReference type="PROSITE" id="PS00149">
    <property type="entry name" value="SULFATASE_2"/>
    <property type="match status" value="1"/>
</dbReference>
<dbReference type="SUPFAM" id="SSF53649">
    <property type="entry name" value="Alkaline phosphatase-like"/>
    <property type="match status" value="1"/>
</dbReference>
<comment type="cofactor">
    <cofactor evidence="1">
        <name>Ca(2+)</name>
        <dbReference type="ChEBI" id="CHEBI:29108"/>
    </cofactor>
</comment>
<dbReference type="PROSITE" id="PS00523">
    <property type="entry name" value="SULFATASE_1"/>
    <property type="match status" value="1"/>
</dbReference>
<name>A0A915LR81_MELJA</name>
<organism evidence="5 6">
    <name type="scientific">Meloidogyne javanica</name>
    <name type="common">Root-knot nematode worm</name>
    <dbReference type="NCBI Taxonomy" id="6303"/>
    <lineage>
        <taxon>Eukaryota</taxon>
        <taxon>Metazoa</taxon>
        <taxon>Ecdysozoa</taxon>
        <taxon>Nematoda</taxon>
        <taxon>Chromadorea</taxon>
        <taxon>Rhabditida</taxon>
        <taxon>Tylenchina</taxon>
        <taxon>Tylenchomorpha</taxon>
        <taxon>Tylenchoidea</taxon>
        <taxon>Meloidogynidae</taxon>
        <taxon>Meloidogyninae</taxon>
        <taxon>Meloidogyne</taxon>
        <taxon>Meloidogyne incognita group</taxon>
    </lineage>
</organism>
<dbReference type="WBParaSite" id="scaffold1649_cov198.g3429">
    <property type="protein sequence ID" value="scaffold1649_cov198.g3429"/>
    <property type="gene ID" value="scaffold1649_cov198.g3429"/>
</dbReference>
<comment type="similarity">
    <text evidence="2">Belongs to the sulfatase family.</text>
</comment>
<dbReference type="InterPro" id="IPR024607">
    <property type="entry name" value="Sulfatase_CS"/>
</dbReference>
<evidence type="ECO:0000256" key="2">
    <source>
        <dbReference type="ARBA" id="ARBA00008779"/>
    </source>
</evidence>
<dbReference type="PANTHER" id="PTHR43751:SF2">
    <property type="entry name" value="SULFATASE N-TERMINAL DOMAIN-CONTAINING PROTEIN"/>
    <property type="match status" value="1"/>
</dbReference>
<dbReference type="InterPro" id="IPR052701">
    <property type="entry name" value="GAG_Ulvan_Degrading_Sulfatases"/>
</dbReference>
<feature type="domain" description="Sulfatase N-terminal" evidence="4">
    <location>
        <begin position="52"/>
        <end position="219"/>
    </location>
</feature>
<dbReference type="Pfam" id="PF14707">
    <property type="entry name" value="Sulfatase_C"/>
    <property type="match status" value="1"/>
</dbReference>
<dbReference type="PANTHER" id="PTHR43751">
    <property type="entry name" value="SULFATASE"/>
    <property type="match status" value="1"/>
</dbReference>
<proteinExistence type="inferred from homology"/>
<accession>A0A915LR81</accession>
<evidence type="ECO:0000259" key="4">
    <source>
        <dbReference type="Pfam" id="PF00884"/>
    </source>
</evidence>
<dbReference type="Gene3D" id="3.40.720.10">
    <property type="entry name" value="Alkaline Phosphatase, subunit A"/>
    <property type="match status" value="1"/>
</dbReference>
<keyword evidence="5" id="KW-1185">Reference proteome</keyword>
<keyword evidence="3" id="KW-0378">Hydrolase</keyword>